<dbReference type="InterPro" id="IPR000792">
    <property type="entry name" value="Tscrpt_reg_LuxR_C"/>
</dbReference>
<dbReference type="PANTHER" id="PTHR44688">
    <property type="entry name" value="DNA-BINDING TRANSCRIPTIONAL ACTIVATOR DEVR_DOSR"/>
    <property type="match status" value="1"/>
</dbReference>
<evidence type="ECO:0000256" key="1">
    <source>
        <dbReference type="ARBA" id="ARBA00023015"/>
    </source>
</evidence>
<dbReference type="CDD" id="cd06170">
    <property type="entry name" value="LuxR_C_like"/>
    <property type="match status" value="1"/>
</dbReference>
<keyword evidence="3" id="KW-0804">Transcription</keyword>
<organism evidence="5 6">
    <name type="scientific">Crossiella cryophila</name>
    <dbReference type="NCBI Taxonomy" id="43355"/>
    <lineage>
        <taxon>Bacteria</taxon>
        <taxon>Bacillati</taxon>
        <taxon>Actinomycetota</taxon>
        <taxon>Actinomycetes</taxon>
        <taxon>Pseudonocardiales</taxon>
        <taxon>Pseudonocardiaceae</taxon>
        <taxon>Crossiella</taxon>
    </lineage>
</organism>
<keyword evidence="6" id="KW-1185">Reference proteome</keyword>
<gene>
    <name evidence="5" type="ORF">HNR67_004689</name>
</gene>
<protein>
    <submittedName>
        <fullName evidence="5">DNA-binding CsgD family transcriptional regulator/tetratricopeptide (TPR) repeat protein</fullName>
    </submittedName>
</protein>
<keyword evidence="2 5" id="KW-0238">DNA-binding</keyword>
<dbReference type="Proteomes" id="UP000533598">
    <property type="component" value="Unassembled WGS sequence"/>
</dbReference>
<name>A0A7W7CET4_9PSEU</name>
<dbReference type="EMBL" id="JACHMH010000001">
    <property type="protein sequence ID" value="MBB4678571.1"/>
    <property type="molecule type" value="Genomic_DNA"/>
</dbReference>
<dbReference type="Gene3D" id="1.10.10.10">
    <property type="entry name" value="Winged helix-like DNA-binding domain superfamily/Winged helix DNA-binding domain"/>
    <property type="match status" value="1"/>
</dbReference>
<keyword evidence="1" id="KW-0805">Transcription regulation</keyword>
<dbReference type="InterPro" id="IPR036388">
    <property type="entry name" value="WH-like_DNA-bd_sf"/>
</dbReference>
<dbReference type="RefSeq" id="WP_185004395.1">
    <property type="nucleotide sequence ID" value="NZ_BAAAUI010000036.1"/>
</dbReference>
<evidence type="ECO:0000313" key="5">
    <source>
        <dbReference type="EMBL" id="MBB4678571.1"/>
    </source>
</evidence>
<comment type="caution">
    <text evidence="5">The sequence shown here is derived from an EMBL/GenBank/DDBJ whole genome shotgun (WGS) entry which is preliminary data.</text>
</comment>
<dbReference type="PROSITE" id="PS50043">
    <property type="entry name" value="HTH_LUXR_2"/>
    <property type="match status" value="1"/>
</dbReference>
<dbReference type="PRINTS" id="PR00038">
    <property type="entry name" value="HTHLUXR"/>
</dbReference>
<feature type="domain" description="HTH luxR-type" evidence="4">
    <location>
        <begin position="621"/>
        <end position="687"/>
    </location>
</feature>
<evidence type="ECO:0000256" key="3">
    <source>
        <dbReference type="ARBA" id="ARBA00023163"/>
    </source>
</evidence>
<dbReference type="Pfam" id="PF00196">
    <property type="entry name" value="GerE"/>
    <property type="match status" value="1"/>
</dbReference>
<evidence type="ECO:0000313" key="6">
    <source>
        <dbReference type="Proteomes" id="UP000533598"/>
    </source>
</evidence>
<sequence length="687" mass="72292">MTDTHWSRWAGPNVEALRAVAGSPDDLAPTAAVFDGLGAHAGAVAVAVAVLGEEVPLHEAAELARLGLPEVLAAVDVLTAAGVLVNRVPLSFREPGTADTVLNGLSVGARVTVRLRAAELLRALPGAAERTADQLVLIGPIGLDWAGEALGTAAAQAQDRGDLPAAADYLRHALREPLPVAERVSCTQRLAAILVERDPVAAIGCLLQELRRPDTPAEVEVTCGLLHRLIDRLPGTEDAQRLIEEAADQVRRQDPAAAVRLLLAGARSAFFRPGAKARLSRLVSWFTETGLTGAAAERGLAAVRVCLAALCEPRAGDAVELATSVLVAADLRREWDTCWLALSALLLAGNDEATEHACRGLEAALPLEGADLERFSCVVYRAHTVRRRGDLRATVSIVDGLLADCAERGLAKDHPIVLEAAALLAETLVHRGALWRAEQVLADHGLDGEAGHTITALRARSAVALANGDVAAALSAQLDCGRLVDGWAELNAEPATWRFDLVGILLRSDRHEEAVAMAKAGQAAASAWGTVRALGFGAYGRALTSRGDMRMALLAEAVRLFEEAGAAMAAAHARYDLALALREAGAAREQEALRHLARARELFERCGGVPVAGSVEDPAGAPPPRALLTPQERRIARLAAGGLGNVEIAADLGLARRTVEFHLSSVYRKLAITGRHDLLGWTGPEIG</sequence>
<evidence type="ECO:0000259" key="4">
    <source>
        <dbReference type="PROSITE" id="PS50043"/>
    </source>
</evidence>
<reference evidence="5 6" key="1">
    <citation type="submission" date="2020-08" db="EMBL/GenBank/DDBJ databases">
        <title>Sequencing the genomes of 1000 actinobacteria strains.</title>
        <authorList>
            <person name="Klenk H.-P."/>
        </authorList>
    </citation>
    <scope>NUCLEOTIDE SEQUENCE [LARGE SCALE GENOMIC DNA]</scope>
    <source>
        <strain evidence="5 6">DSM 44230</strain>
    </source>
</reference>
<dbReference type="GO" id="GO:0006355">
    <property type="term" value="P:regulation of DNA-templated transcription"/>
    <property type="evidence" value="ECO:0007669"/>
    <property type="project" value="InterPro"/>
</dbReference>
<dbReference type="SUPFAM" id="SSF46894">
    <property type="entry name" value="C-terminal effector domain of the bipartite response regulators"/>
    <property type="match status" value="1"/>
</dbReference>
<dbReference type="InterPro" id="IPR016032">
    <property type="entry name" value="Sig_transdc_resp-reg_C-effctor"/>
</dbReference>
<proteinExistence type="predicted"/>
<dbReference type="PANTHER" id="PTHR44688:SF16">
    <property type="entry name" value="DNA-BINDING TRANSCRIPTIONAL ACTIVATOR DEVR_DOSR"/>
    <property type="match status" value="1"/>
</dbReference>
<evidence type="ECO:0000256" key="2">
    <source>
        <dbReference type="ARBA" id="ARBA00023125"/>
    </source>
</evidence>
<dbReference type="GO" id="GO:0003677">
    <property type="term" value="F:DNA binding"/>
    <property type="evidence" value="ECO:0007669"/>
    <property type="project" value="UniProtKB-KW"/>
</dbReference>
<dbReference type="PROSITE" id="PS00622">
    <property type="entry name" value="HTH_LUXR_1"/>
    <property type="match status" value="1"/>
</dbReference>
<dbReference type="SMART" id="SM00421">
    <property type="entry name" value="HTH_LUXR"/>
    <property type="match status" value="1"/>
</dbReference>
<accession>A0A7W7CET4</accession>
<dbReference type="AlphaFoldDB" id="A0A7W7CET4"/>